<dbReference type="PROSITE" id="PS50089">
    <property type="entry name" value="ZF_RING_2"/>
    <property type="match status" value="1"/>
</dbReference>
<evidence type="ECO:0000256" key="6">
    <source>
        <dbReference type="ARBA" id="ARBA00022771"/>
    </source>
</evidence>
<feature type="region of interest" description="Disordered" evidence="14">
    <location>
        <begin position="61"/>
        <end position="118"/>
    </location>
</feature>
<evidence type="ECO:0000259" key="16">
    <source>
        <dbReference type="PROSITE" id="PS51192"/>
    </source>
</evidence>
<evidence type="ECO:0000256" key="1">
    <source>
        <dbReference type="ARBA" id="ARBA00004123"/>
    </source>
</evidence>
<dbReference type="SMART" id="SM00487">
    <property type="entry name" value="DEXDc"/>
    <property type="match status" value="1"/>
</dbReference>
<feature type="compositionally biased region" description="Polar residues" evidence="14">
    <location>
        <begin position="96"/>
        <end position="114"/>
    </location>
</feature>
<dbReference type="GO" id="GO:0004386">
    <property type="term" value="F:helicase activity"/>
    <property type="evidence" value="ECO:0007669"/>
    <property type="project" value="UniProtKB-KW"/>
</dbReference>
<keyword evidence="10" id="KW-0067">ATP-binding</keyword>
<dbReference type="InterPro" id="IPR049730">
    <property type="entry name" value="SNF2/RAD54-like_C"/>
</dbReference>
<comment type="subcellular location">
    <subcellularLocation>
        <location evidence="1">Nucleus</location>
    </subcellularLocation>
</comment>
<feature type="compositionally biased region" description="Acidic residues" evidence="14">
    <location>
        <begin position="325"/>
        <end position="336"/>
    </location>
</feature>
<dbReference type="Proteomes" id="UP000078512">
    <property type="component" value="Unassembled WGS sequence"/>
</dbReference>
<dbReference type="EMBL" id="KV442034">
    <property type="protein sequence ID" value="OAQ30621.1"/>
    <property type="molecule type" value="Genomic_DNA"/>
</dbReference>
<dbReference type="SUPFAM" id="SSF52540">
    <property type="entry name" value="P-loop containing nucleoside triphosphate hydrolases"/>
    <property type="match status" value="2"/>
</dbReference>
<keyword evidence="11" id="KW-0234">DNA repair</keyword>
<dbReference type="Pfam" id="PF00176">
    <property type="entry name" value="SNF2-rel_dom"/>
    <property type="match status" value="1"/>
</dbReference>
<evidence type="ECO:0000256" key="12">
    <source>
        <dbReference type="ARBA" id="ARBA00023242"/>
    </source>
</evidence>
<reference evidence="18 19" key="1">
    <citation type="submission" date="2016-05" db="EMBL/GenBank/DDBJ databases">
        <title>Genome sequencing reveals origins of a unique bacterial endosymbiosis in the earliest lineages of terrestrial Fungi.</title>
        <authorList>
            <consortium name="DOE Joint Genome Institute"/>
            <person name="Uehling J."/>
            <person name="Gryganskyi A."/>
            <person name="Hameed K."/>
            <person name="Tschaplinski T."/>
            <person name="Misztal P."/>
            <person name="Wu S."/>
            <person name="Desiro A."/>
            <person name="Vande Pol N."/>
            <person name="Du Z.-Y."/>
            <person name="Zienkiewicz A."/>
            <person name="Zienkiewicz K."/>
            <person name="Morin E."/>
            <person name="Tisserant E."/>
            <person name="Splivallo R."/>
            <person name="Hainaut M."/>
            <person name="Henrissat B."/>
            <person name="Ohm R."/>
            <person name="Kuo A."/>
            <person name="Yan J."/>
            <person name="Lipzen A."/>
            <person name="Nolan M."/>
            <person name="Labutti K."/>
            <person name="Barry K."/>
            <person name="Goldstein A."/>
            <person name="Labbe J."/>
            <person name="Schadt C."/>
            <person name="Tuskan G."/>
            <person name="Grigoriev I."/>
            <person name="Martin F."/>
            <person name="Vilgalys R."/>
            <person name="Bonito G."/>
        </authorList>
    </citation>
    <scope>NUCLEOTIDE SEQUENCE [LARGE SCALE GENOMIC DNA]</scope>
    <source>
        <strain evidence="18 19">AG-77</strain>
    </source>
</reference>
<dbReference type="CDD" id="cd18008">
    <property type="entry name" value="DEXDc_SHPRH-like"/>
    <property type="match status" value="1"/>
</dbReference>
<protein>
    <recommendedName>
        <fullName evidence="20">DNA repair protein RAD5</fullName>
    </recommendedName>
</protein>
<feature type="compositionally biased region" description="Low complexity" evidence="14">
    <location>
        <begin position="61"/>
        <end position="72"/>
    </location>
</feature>
<dbReference type="Pfam" id="PF00271">
    <property type="entry name" value="Helicase_C"/>
    <property type="match status" value="1"/>
</dbReference>
<dbReference type="SMART" id="SM00910">
    <property type="entry name" value="HIRAN"/>
    <property type="match status" value="1"/>
</dbReference>
<dbReference type="CDD" id="cd18793">
    <property type="entry name" value="SF2_C_SNF"/>
    <property type="match status" value="1"/>
</dbReference>
<evidence type="ECO:0000259" key="17">
    <source>
        <dbReference type="PROSITE" id="PS51194"/>
    </source>
</evidence>
<gene>
    <name evidence="18" type="ORF">K457DRAFT_136901</name>
</gene>
<evidence type="ECO:0000313" key="19">
    <source>
        <dbReference type="Proteomes" id="UP000078512"/>
    </source>
</evidence>
<keyword evidence="3" id="KW-0479">Metal-binding</keyword>
<dbReference type="PANTHER" id="PTHR45626">
    <property type="entry name" value="TRANSCRIPTION TERMINATION FACTOR 2-RELATED"/>
    <property type="match status" value="1"/>
</dbReference>
<dbReference type="InterPro" id="IPR013083">
    <property type="entry name" value="Znf_RING/FYVE/PHD"/>
</dbReference>
<feature type="region of interest" description="Disordered" evidence="14">
    <location>
        <begin position="892"/>
        <end position="920"/>
    </location>
</feature>
<keyword evidence="12" id="KW-0539">Nucleus</keyword>
<dbReference type="SMART" id="SM00490">
    <property type="entry name" value="HELICc"/>
    <property type="match status" value="1"/>
</dbReference>
<name>A0A197K1Q2_9FUNG</name>
<dbReference type="GO" id="GO:0016818">
    <property type="term" value="F:hydrolase activity, acting on acid anhydrides, in phosphorus-containing anhydrides"/>
    <property type="evidence" value="ECO:0007669"/>
    <property type="project" value="InterPro"/>
</dbReference>
<dbReference type="AlphaFoldDB" id="A0A197K1Q2"/>
<dbReference type="GO" id="GO:0005524">
    <property type="term" value="F:ATP binding"/>
    <property type="evidence" value="ECO:0007669"/>
    <property type="project" value="UniProtKB-KW"/>
</dbReference>
<dbReference type="SUPFAM" id="SSF57850">
    <property type="entry name" value="RING/U-box"/>
    <property type="match status" value="1"/>
</dbReference>
<dbReference type="Gene3D" id="3.30.40.10">
    <property type="entry name" value="Zinc/RING finger domain, C3HC4 (zinc finger)"/>
    <property type="match status" value="1"/>
</dbReference>
<dbReference type="InterPro" id="IPR014905">
    <property type="entry name" value="HIRAN"/>
</dbReference>
<dbReference type="GO" id="GO:0003676">
    <property type="term" value="F:nucleic acid binding"/>
    <property type="evidence" value="ECO:0007669"/>
    <property type="project" value="InterPro"/>
</dbReference>
<evidence type="ECO:0000256" key="11">
    <source>
        <dbReference type="ARBA" id="ARBA00023204"/>
    </source>
</evidence>
<keyword evidence="7" id="KW-0378">Hydrolase</keyword>
<evidence type="ECO:0008006" key="20">
    <source>
        <dbReference type="Google" id="ProtNLM"/>
    </source>
</evidence>
<sequence length="1104" mass="122754">MAATRNIPAHLAELADILGPDVDVAILEKLNVISDGNLNRAINHFYEGSYITATLPARGPAQTQAPATSSSARIPTGLKRNTTIGNSDEHFFSRRTGATAQSVKQESGTTSQSAAAGKKRKIQDSFFPKYLGEITIVAYALGGMVKIKAGEDVCFERSRPNSQSQLGRKKTGWAGKPAKENNVVRFTKENGFEIGRLHVDTARWVSKIMDYGLAEFRGTIILAPPILQTGAEIVLTMRCYLTASAFTELGSTSKVLGSSKAGSSFAKEAVETEDELDLKYRKYAMNAMFRELALTPIATNTTVGPRDRNIEIFSSTPEATATAVNEDEEEKEGEPEVSDKELDVLYEKAQQHGREFAPMDPPPTMTYTLKQYQRQALAWMYHKECSTTTEGHQTLHPLWEVYEFKQEDGQDLKSDEPRRYYFNPYSSEMSLEFPTSDQLCRGGILADEMGLGKTIEILSLVHSNKMDKSELDAPEEAFSRLTTSSSVPTPRRSSPTTLIVCPMSLISQWRDETINSSGGALTAEVYYGGARDRTDESLLKRGAPDVLITSYGVVLSEYSKLVGARENEQSKSKGMNDLDDIKAQNLWRKGSALFNVDFHRVVLDEAHQIKSRLTKTAKACYALNSVRRWVVTGTPIQNKLEDLFSLVHFLRAEPWSNFSFWRTFITIPFESKDKDKAMRVVTSVLEPLVLRRTKNTKDENGDPIIMLPERTIEIEYLKFSAQENDIYQALFKDGKTKFNHYCRAGTVLRHYASIFQLLMRMRQVCDHPLLVVGRGGKAAGAQDLKDGPVQLEELMAKFSGDSDQNDTSFGASVLENLMRNTEEIPECPVCFEDMADGVLMPCMHAACRSCVLDYLQVRDDKGESGECPICRQGPITENDLIEYTTSEAAATGAKKELADDERSNVSGGSVLISDPSGNSNRVIQMRRNNFKSSAKLDALMRHLNRDRKADPGTKAVVFSQFTGMLDLAGSILDRDGFQFLRLDGTLSQASREQTLKAFKDPDHPATVILISLRAGGVGLNLTAASRVYMLDPWWNYAIESQAIDRVHRIGQTKPVIVKRFIIQDSVEEKILSIQNRKNALASGLGMTKMEAQGARMDDLQEIFS</sequence>
<keyword evidence="19" id="KW-1185">Reference proteome</keyword>
<proteinExistence type="inferred from homology"/>
<organism evidence="18 19">
    <name type="scientific">Linnemannia elongata AG-77</name>
    <dbReference type="NCBI Taxonomy" id="1314771"/>
    <lineage>
        <taxon>Eukaryota</taxon>
        <taxon>Fungi</taxon>
        <taxon>Fungi incertae sedis</taxon>
        <taxon>Mucoromycota</taxon>
        <taxon>Mortierellomycotina</taxon>
        <taxon>Mortierellomycetes</taxon>
        <taxon>Mortierellales</taxon>
        <taxon>Mortierellaceae</taxon>
        <taxon>Linnemannia</taxon>
    </lineage>
</organism>
<dbReference type="InterPro" id="IPR001841">
    <property type="entry name" value="Znf_RING"/>
</dbReference>
<evidence type="ECO:0000256" key="7">
    <source>
        <dbReference type="ARBA" id="ARBA00022801"/>
    </source>
</evidence>
<accession>A0A197K1Q2</accession>
<dbReference type="InterPro" id="IPR000330">
    <property type="entry name" value="SNF2_N"/>
</dbReference>
<dbReference type="PANTHER" id="PTHR45626:SF22">
    <property type="entry name" value="DNA REPAIR PROTEIN RAD5"/>
    <property type="match status" value="1"/>
</dbReference>
<dbReference type="GO" id="GO:0005634">
    <property type="term" value="C:nucleus"/>
    <property type="evidence" value="ECO:0007669"/>
    <property type="project" value="UniProtKB-SubCell"/>
</dbReference>
<keyword evidence="8" id="KW-0347">Helicase</keyword>
<dbReference type="InterPro" id="IPR027417">
    <property type="entry name" value="P-loop_NTPase"/>
</dbReference>
<keyword evidence="4" id="KW-0547">Nucleotide-binding</keyword>
<feature type="domain" description="Helicase C-terminal" evidence="17">
    <location>
        <begin position="935"/>
        <end position="1092"/>
    </location>
</feature>
<dbReference type="GO" id="GO:0008270">
    <property type="term" value="F:zinc ion binding"/>
    <property type="evidence" value="ECO:0007669"/>
    <property type="project" value="UniProtKB-KW"/>
</dbReference>
<evidence type="ECO:0000256" key="13">
    <source>
        <dbReference type="PROSITE-ProRule" id="PRU00175"/>
    </source>
</evidence>
<feature type="region of interest" description="Disordered" evidence="14">
    <location>
        <begin position="317"/>
        <end position="338"/>
    </location>
</feature>
<feature type="domain" description="Helicase ATP-binding" evidence="16">
    <location>
        <begin position="434"/>
        <end position="653"/>
    </location>
</feature>
<dbReference type="PROSITE" id="PS51194">
    <property type="entry name" value="HELICASE_CTER"/>
    <property type="match status" value="1"/>
</dbReference>
<dbReference type="STRING" id="1314771.A0A197K1Q2"/>
<evidence type="ECO:0000256" key="14">
    <source>
        <dbReference type="SAM" id="MobiDB-lite"/>
    </source>
</evidence>
<comment type="similarity">
    <text evidence="2">Belongs to the SNF2/RAD54 helicase family.</text>
</comment>
<dbReference type="Gene3D" id="3.40.50.10810">
    <property type="entry name" value="Tandem AAA-ATPase domain"/>
    <property type="match status" value="1"/>
</dbReference>
<dbReference type="Pfam" id="PF13920">
    <property type="entry name" value="zf-C3HC4_3"/>
    <property type="match status" value="1"/>
</dbReference>
<evidence type="ECO:0000256" key="5">
    <source>
        <dbReference type="ARBA" id="ARBA00022763"/>
    </source>
</evidence>
<evidence type="ECO:0000256" key="4">
    <source>
        <dbReference type="ARBA" id="ARBA00022741"/>
    </source>
</evidence>
<dbReference type="Pfam" id="PF08797">
    <property type="entry name" value="HIRAN"/>
    <property type="match status" value="1"/>
</dbReference>
<dbReference type="GO" id="GO:0008094">
    <property type="term" value="F:ATP-dependent activity, acting on DNA"/>
    <property type="evidence" value="ECO:0007669"/>
    <property type="project" value="TreeGrafter"/>
</dbReference>
<evidence type="ECO:0000256" key="3">
    <source>
        <dbReference type="ARBA" id="ARBA00022723"/>
    </source>
</evidence>
<dbReference type="GO" id="GO:0006281">
    <property type="term" value="P:DNA repair"/>
    <property type="evidence" value="ECO:0007669"/>
    <property type="project" value="UniProtKB-KW"/>
</dbReference>
<dbReference type="InterPro" id="IPR014001">
    <property type="entry name" value="Helicase_ATP-bd"/>
</dbReference>
<dbReference type="SMART" id="SM00184">
    <property type="entry name" value="RING"/>
    <property type="match status" value="1"/>
</dbReference>
<feature type="domain" description="RING-type" evidence="15">
    <location>
        <begin position="827"/>
        <end position="871"/>
    </location>
</feature>
<evidence type="ECO:0000313" key="18">
    <source>
        <dbReference type="EMBL" id="OAQ30621.1"/>
    </source>
</evidence>
<dbReference type="Gene3D" id="3.40.50.300">
    <property type="entry name" value="P-loop containing nucleotide triphosphate hydrolases"/>
    <property type="match status" value="1"/>
</dbReference>
<dbReference type="InterPro" id="IPR050628">
    <property type="entry name" value="SNF2_RAD54_helicase_TF"/>
</dbReference>
<dbReference type="InterPro" id="IPR001650">
    <property type="entry name" value="Helicase_C-like"/>
</dbReference>
<evidence type="ECO:0000256" key="8">
    <source>
        <dbReference type="ARBA" id="ARBA00022806"/>
    </source>
</evidence>
<dbReference type="OrthoDB" id="448448at2759"/>
<feature type="compositionally biased region" description="Basic and acidic residues" evidence="14">
    <location>
        <begin position="893"/>
        <end position="903"/>
    </location>
</feature>
<keyword evidence="9" id="KW-0862">Zinc</keyword>
<dbReference type="PROSITE" id="PS51192">
    <property type="entry name" value="HELICASE_ATP_BIND_1"/>
    <property type="match status" value="1"/>
</dbReference>
<keyword evidence="6 13" id="KW-0863">Zinc-finger</keyword>
<dbReference type="InterPro" id="IPR038718">
    <property type="entry name" value="SNF2-like_sf"/>
</dbReference>
<keyword evidence="5" id="KW-0227">DNA damage</keyword>
<evidence type="ECO:0000256" key="10">
    <source>
        <dbReference type="ARBA" id="ARBA00022840"/>
    </source>
</evidence>
<evidence type="ECO:0000256" key="2">
    <source>
        <dbReference type="ARBA" id="ARBA00007025"/>
    </source>
</evidence>
<evidence type="ECO:0000259" key="15">
    <source>
        <dbReference type="PROSITE" id="PS50089"/>
    </source>
</evidence>
<evidence type="ECO:0000256" key="9">
    <source>
        <dbReference type="ARBA" id="ARBA00022833"/>
    </source>
</evidence>